<evidence type="ECO:0000313" key="3">
    <source>
        <dbReference type="Proteomes" id="UP001196413"/>
    </source>
</evidence>
<sequence length="72" mass="8114">MTDVRARVWGSAGMAWISQRPPPSHLRSGLVTSARSWTDVEERVRGGASRDDIREGQYGTMRRQRGGSLERE</sequence>
<organism evidence="2 3">
    <name type="scientific">Parelaphostrongylus tenuis</name>
    <name type="common">Meningeal worm</name>
    <dbReference type="NCBI Taxonomy" id="148309"/>
    <lineage>
        <taxon>Eukaryota</taxon>
        <taxon>Metazoa</taxon>
        <taxon>Ecdysozoa</taxon>
        <taxon>Nematoda</taxon>
        <taxon>Chromadorea</taxon>
        <taxon>Rhabditida</taxon>
        <taxon>Rhabditina</taxon>
        <taxon>Rhabditomorpha</taxon>
        <taxon>Strongyloidea</taxon>
        <taxon>Metastrongylidae</taxon>
        <taxon>Parelaphostrongylus</taxon>
    </lineage>
</organism>
<gene>
    <name evidence="2" type="ORF">KIN20_030457</name>
</gene>
<reference evidence="2" key="1">
    <citation type="submission" date="2021-06" db="EMBL/GenBank/DDBJ databases">
        <title>Parelaphostrongylus tenuis whole genome reference sequence.</title>
        <authorList>
            <person name="Garwood T.J."/>
            <person name="Larsen P.A."/>
            <person name="Fountain-Jones N.M."/>
            <person name="Garbe J.R."/>
            <person name="Macchietto M.G."/>
            <person name="Kania S.A."/>
            <person name="Gerhold R.W."/>
            <person name="Richards J.E."/>
            <person name="Wolf T.M."/>
        </authorList>
    </citation>
    <scope>NUCLEOTIDE SEQUENCE</scope>
    <source>
        <strain evidence="2">MNPRO001-30</strain>
        <tissue evidence="2">Meninges</tissue>
    </source>
</reference>
<evidence type="ECO:0000256" key="1">
    <source>
        <dbReference type="SAM" id="MobiDB-lite"/>
    </source>
</evidence>
<accession>A0AAD5R479</accession>
<comment type="caution">
    <text evidence="2">The sequence shown here is derived from an EMBL/GenBank/DDBJ whole genome shotgun (WGS) entry which is preliminary data.</text>
</comment>
<protein>
    <submittedName>
        <fullName evidence="2">Uncharacterized protein</fullName>
    </submittedName>
</protein>
<dbReference type="Proteomes" id="UP001196413">
    <property type="component" value="Unassembled WGS sequence"/>
</dbReference>
<feature type="compositionally biased region" description="Basic and acidic residues" evidence="1">
    <location>
        <begin position="42"/>
        <end position="55"/>
    </location>
</feature>
<proteinExistence type="predicted"/>
<dbReference type="EMBL" id="JAHQIW010006399">
    <property type="protein sequence ID" value="KAJ1369071.1"/>
    <property type="molecule type" value="Genomic_DNA"/>
</dbReference>
<keyword evidence="3" id="KW-1185">Reference proteome</keyword>
<name>A0AAD5R479_PARTN</name>
<feature type="region of interest" description="Disordered" evidence="1">
    <location>
        <begin position="42"/>
        <end position="72"/>
    </location>
</feature>
<evidence type="ECO:0000313" key="2">
    <source>
        <dbReference type="EMBL" id="KAJ1369071.1"/>
    </source>
</evidence>
<dbReference type="AlphaFoldDB" id="A0AAD5R479"/>